<dbReference type="PROSITE" id="PS51257">
    <property type="entry name" value="PROKAR_LIPOPROTEIN"/>
    <property type="match status" value="1"/>
</dbReference>
<dbReference type="SUPFAM" id="SSF53850">
    <property type="entry name" value="Periplasmic binding protein-like II"/>
    <property type="match status" value="1"/>
</dbReference>
<organism evidence="2 3">
    <name type="scientific">Alicyclobacillus fodiniaquatilis</name>
    <dbReference type="NCBI Taxonomy" id="1661150"/>
    <lineage>
        <taxon>Bacteria</taxon>
        <taxon>Bacillati</taxon>
        <taxon>Bacillota</taxon>
        <taxon>Bacilli</taxon>
        <taxon>Bacillales</taxon>
        <taxon>Alicyclobacillaceae</taxon>
        <taxon>Alicyclobacillus</taxon>
    </lineage>
</organism>
<protein>
    <submittedName>
        <fullName evidence="2">Extracellular solute-binding protein</fullName>
    </submittedName>
</protein>
<feature type="signal peptide" evidence="1">
    <location>
        <begin position="1"/>
        <end position="30"/>
    </location>
</feature>
<dbReference type="PANTHER" id="PTHR43649">
    <property type="entry name" value="ARABINOSE-BINDING PROTEIN-RELATED"/>
    <property type="match status" value="1"/>
</dbReference>
<evidence type="ECO:0000256" key="1">
    <source>
        <dbReference type="SAM" id="SignalP"/>
    </source>
</evidence>
<evidence type="ECO:0000313" key="3">
    <source>
        <dbReference type="Proteomes" id="UP001597079"/>
    </source>
</evidence>
<dbReference type="InterPro" id="IPR006059">
    <property type="entry name" value="SBP"/>
</dbReference>
<feature type="chain" id="PRO_5046047406" evidence="1">
    <location>
        <begin position="31"/>
        <end position="441"/>
    </location>
</feature>
<dbReference type="InterPro" id="IPR050490">
    <property type="entry name" value="Bact_solute-bd_prot1"/>
</dbReference>
<accession>A0ABW4JFF0</accession>
<gene>
    <name evidence="2" type="ORF">ACFSB2_04155</name>
</gene>
<proteinExistence type="predicted"/>
<name>A0ABW4JFF0_9BACL</name>
<keyword evidence="1" id="KW-0732">Signal</keyword>
<dbReference type="Gene3D" id="3.40.190.10">
    <property type="entry name" value="Periplasmic binding protein-like II"/>
    <property type="match status" value="1"/>
</dbReference>
<evidence type="ECO:0000313" key="2">
    <source>
        <dbReference type="EMBL" id="MFD1673900.1"/>
    </source>
</evidence>
<keyword evidence="3" id="KW-1185">Reference proteome</keyword>
<dbReference type="EMBL" id="JBHUCX010000013">
    <property type="protein sequence ID" value="MFD1673900.1"/>
    <property type="molecule type" value="Genomic_DNA"/>
</dbReference>
<dbReference type="RefSeq" id="WP_377941482.1">
    <property type="nucleotide sequence ID" value="NZ_JBHUCX010000013.1"/>
</dbReference>
<reference evidence="3" key="1">
    <citation type="journal article" date="2019" name="Int. J. Syst. Evol. Microbiol.">
        <title>The Global Catalogue of Microorganisms (GCM) 10K type strain sequencing project: providing services to taxonomists for standard genome sequencing and annotation.</title>
        <authorList>
            <consortium name="The Broad Institute Genomics Platform"/>
            <consortium name="The Broad Institute Genome Sequencing Center for Infectious Disease"/>
            <person name="Wu L."/>
            <person name="Ma J."/>
        </authorList>
    </citation>
    <scope>NUCLEOTIDE SEQUENCE [LARGE SCALE GENOMIC DNA]</scope>
    <source>
        <strain evidence="3">CGMCC 1.12286</strain>
    </source>
</reference>
<comment type="caution">
    <text evidence="2">The sequence shown here is derived from an EMBL/GenBank/DDBJ whole genome shotgun (WGS) entry which is preliminary data.</text>
</comment>
<dbReference type="Pfam" id="PF01547">
    <property type="entry name" value="SBP_bac_1"/>
    <property type="match status" value="1"/>
</dbReference>
<sequence>MRKKVGKTTRTLGITVASAMLLAGCGAVQAAGKSANTSASASKSTSGVTDITFWNGHPSGALQAQMHREVAQFNQTHPNIHVSYVDKYTEVQPVTAAFAAHDAPNVGMPHVADAEQFEKAGYLVDLASFIGNKSNIQSDFYPNVWNSFDITPGHTYLLPYEENAQMVIFYNQALLQKAGVTQAPKTWNDIVSDAKKITALGNDDHGIAWTPTLTEFFVMVEDFGGKVFANSDDSAFALNNSGANQALSMLRQMVADKSMLITQNYNYQLDFGAGKIGILMDASAGYTYDNGSAGGKFKMIATPAPAGNSGRQYNFVTGDGLCVFNTGTKAQQQAAYTFIKWLASPSINAEWNKQTNYVATGPASQKRMQSFYQTHSNYAASFSDPSSWMTEPAKNTSAYEAATTAMDSDFEKALRGQESVSTALQNMTTIGNAYMSGKKQG</sequence>
<dbReference type="Proteomes" id="UP001597079">
    <property type="component" value="Unassembled WGS sequence"/>
</dbReference>
<dbReference type="PANTHER" id="PTHR43649:SF30">
    <property type="entry name" value="ABC TRANSPORTER SUBSTRATE-BINDING PROTEIN"/>
    <property type="match status" value="1"/>
</dbReference>